<feature type="transmembrane region" description="Helical" evidence="2">
    <location>
        <begin position="21"/>
        <end position="38"/>
    </location>
</feature>
<keyword evidence="4" id="KW-1185">Reference proteome</keyword>
<evidence type="ECO:0000313" key="4">
    <source>
        <dbReference type="Proteomes" id="UP001273505"/>
    </source>
</evidence>
<proteinExistence type="predicted"/>
<feature type="coiled-coil region" evidence="1">
    <location>
        <begin position="79"/>
        <end position="131"/>
    </location>
</feature>
<keyword evidence="2" id="KW-0812">Transmembrane</keyword>
<evidence type="ECO:0000256" key="1">
    <source>
        <dbReference type="SAM" id="Coils"/>
    </source>
</evidence>
<keyword evidence="1" id="KW-0175">Coiled coil</keyword>
<dbReference type="Proteomes" id="UP001273505">
    <property type="component" value="Unassembled WGS sequence"/>
</dbReference>
<sequence>MSEEGKSESEELAKKPNYFKWALSAYLAIIVIYAGYFWGWERYGVSDDPNVWGTFGDFVGGVVNPVLGLITILLLTTTIRQTDKALAQADDALRQSREELKLTREEMKRGLEIQQATERALNEQIKQAEMKNSFEMAIALCGQLYREVDSLERDIESTRGDIKNSALQKQKLLEDRIRTISAAISKWEDLIMYKLQPGTE</sequence>
<reference evidence="3 4" key="1">
    <citation type="submission" date="2023-11" db="EMBL/GenBank/DDBJ databases">
        <title>Gilvimarinus fulvus sp. nov., isolated from the surface of Kelp.</title>
        <authorList>
            <person name="Sun Y.Y."/>
            <person name="Gong Y."/>
            <person name="Du Z.J."/>
        </authorList>
    </citation>
    <scope>NUCLEOTIDE SEQUENCE [LARGE SCALE GENOMIC DNA]</scope>
    <source>
        <strain evidence="3 4">SDUM040013</strain>
    </source>
</reference>
<gene>
    <name evidence="3" type="ORF">SCD92_15390</name>
</gene>
<protein>
    <submittedName>
        <fullName evidence="3">Uncharacterized protein</fullName>
    </submittedName>
</protein>
<dbReference type="RefSeq" id="WP_302723380.1">
    <property type="nucleotide sequence ID" value="NZ_JAULRU010000617.1"/>
</dbReference>
<organism evidence="3 4">
    <name type="scientific">Gilvimarinus gilvus</name>
    <dbReference type="NCBI Taxonomy" id="3058038"/>
    <lineage>
        <taxon>Bacteria</taxon>
        <taxon>Pseudomonadati</taxon>
        <taxon>Pseudomonadota</taxon>
        <taxon>Gammaproteobacteria</taxon>
        <taxon>Cellvibrionales</taxon>
        <taxon>Cellvibrionaceae</taxon>
        <taxon>Gilvimarinus</taxon>
    </lineage>
</organism>
<keyword evidence="2" id="KW-0472">Membrane</keyword>
<evidence type="ECO:0000313" key="3">
    <source>
        <dbReference type="EMBL" id="MDX6850757.1"/>
    </source>
</evidence>
<evidence type="ECO:0000256" key="2">
    <source>
        <dbReference type="SAM" id="Phobius"/>
    </source>
</evidence>
<keyword evidence="2" id="KW-1133">Transmembrane helix</keyword>
<name>A0ABU4S2Q9_9GAMM</name>
<feature type="transmembrane region" description="Helical" evidence="2">
    <location>
        <begin position="58"/>
        <end position="76"/>
    </location>
</feature>
<comment type="caution">
    <text evidence="3">The sequence shown here is derived from an EMBL/GenBank/DDBJ whole genome shotgun (WGS) entry which is preliminary data.</text>
</comment>
<dbReference type="EMBL" id="JAXAFO010000031">
    <property type="protein sequence ID" value="MDX6850757.1"/>
    <property type="molecule type" value="Genomic_DNA"/>
</dbReference>
<accession>A0ABU4S2Q9</accession>